<comment type="caution">
    <text evidence="1">The sequence shown here is derived from an EMBL/GenBank/DDBJ whole genome shotgun (WGS) entry which is preliminary data.</text>
</comment>
<proteinExistence type="predicted"/>
<keyword evidence="2" id="KW-1185">Reference proteome</keyword>
<dbReference type="EMBL" id="JAWWNJ010000221">
    <property type="protein sequence ID" value="KAK6969524.1"/>
    <property type="molecule type" value="Genomic_DNA"/>
</dbReference>
<protein>
    <submittedName>
        <fullName evidence="1">Uncharacterized protein</fullName>
    </submittedName>
</protein>
<gene>
    <name evidence="1" type="ORF">R3P38DRAFT_3298251</name>
</gene>
<name>A0AAV9Z388_9AGAR</name>
<organism evidence="1 2">
    <name type="scientific">Favolaschia claudopus</name>
    <dbReference type="NCBI Taxonomy" id="2862362"/>
    <lineage>
        <taxon>Eukaryota</taxon>
        <taxon>Fungi</taxon>
        <taxon>Dikarya</taxon>
        <taxon>Basidiomycota</taxon>
        <taxon>Agaricomycotina</taxon>
        <taxon>Agaricomycetes</taxon>
        <taxon>Agaricomycetidae</taxon>
        <taxon>Agaricales</taxon>
        <taxon>Marasmiineae</taxon>
        <taxon>Mycenaceae</taxon>
        <taxon>Favolaschia</taxon>
    </lineage>
</organism>
<evidence type="ECO:0000313" key="2">
    <source>
        <dbReference type="Proteomes" id="UP001362999"/>
    </source>
</evidence>
<dbReference type="AlphaFoldDB" id="A0AAV9Z388"/>
<accession>A0AAV9Z388</accession>
<reference evidence="1 2" key="1">
    <citation type="journal article" date="2024" name="J Genomics">
        <title>Draft genome sequencing and assembly of Favolaschia claudopus CIRM-BRFM 2984 isolated from oak limbs.</title>
        <authorList>
            <person name="Navarro D."/>
            <person name="Drula E."/>
            <person name="Chaduli D."/>
            <person name="Cazenave R."/>
            <person name="Ahrendt S."/>
            <person name="Wang J."/>
            <person name="Lipzen A."/>
            <person name="Daum C."/>
            <person name="Barry K."/>
            <person name="Grigoriev I.V."/>
            <person name="Favel A."/>
            <person name="Rosso M.N."/>
            <person name="Martin F."/>
        </authorList>
    </citation>
    <scope>NUCLEOTIDE SEQUENCE [LARGE SCALE GENOMIC DNA]</scope>
    <source>
        <strain evidence="1 2">CIRM-BRFM 2984</strain>
    </source>
</reference>
<sequence>MAPLSCHVTFSLSPSPTSSPLSNLFNSLQSPPLFAAQVRSLKTVFLDGPCST</sequence>
<dbReference type="Proteomes" id="UP001362999">
    <property type="component" value="Unassembled WGS sequence"/>
</dbReference>
<evidence type="ECO:0000313" key="1">
    <source>
        <dbReference type="EMBL" id="KAK6969524.1"/>
    </source>
</evidence>